<dbReference type="AlphaFoldDB" id="A0A0K8UPI5"/>
<organism evidence="1">
    <name type="scientific">Bactrocera latifrons</name>
    <name type="common">Malaysian fruit fly</name>
    <name type="synonym">Chaetodacus latifrons</name>
    <dbReference type="NCBI Taxonomy" id="174628"/>
    <lineage>
        <taxon>Eukaryota</taxon>
        <taxon>Metazoa</taxon>
        <taxon>Ecdysozoa</taxon>
        <taxon>Arthropoda</taxon>
        <taxon>Hexapoda</taxon>
        <taxon>Insecta</taxon>
        <taxon>Pterygota</taxon>
        <taxon>Neoptera</taxon>
        <taxon>Endopterygota</taxon>
        <taxon>Diptera</taxon>
        <taxon>Brachycera</taxon>
        <taxon>Muscomorpha</taxon>
        <taxon>Tephritoidea</taxon>
        <taxon>Tephritidae</taxon>
        <taxon>Bactrocera</taxon>
        <taxon>Bactrocera</taxon>
    </lineage>
</organism>
<accession>A0A0K8UPI5</accession>
<protein>
    <submittedName>
        <fullName evidence="1">Uncharacterized protein</fullName>
    </submittedName>
</protein>
<proteinExistence type="predicted"/>
<dbReference type="OrthoDB" id="8040827at2759"/>
<reference evidence="1" key="1">
    <citation type="submission" date="2015-06" db="EMBL/GenBank/DDBJ databases">
        <authorList>
            <person name="Hoefler B.C."/>
            <person name="Straight P.D."/>
        </authorList>
    </citation>
    <scope>NUCLEOTIDE SEQUENCE</scope>
</reference>
<name>A0A0K8UPI5_BACLA</name>
<gene>
    <name evidence="1" type="ORF">c0_g1_i1</name>
</gene>
<evidence type="ECO:0000313" key="1">
    <source>
        <dbReference type="EMBL" id="JAI28418.1"/>
    </source>
</evidence>
<sequence length="547" mass="62959">MNIEVPLKEHEERIKGNEKGRKMSRRQRVVVVVDEDVRGGDPEEFRNVLDLSMSIPSPALKSFKSATYAKWATHAHTQPLRFDCVGTTRNSFVRAEYAMLMDELFLNKSNCCLLQFFPLRECQISFLCNLLVSEVDKRIMAMQARLLKIKVEYFDLRKYDVVNFLCASQPRSTTKNKRHSRPQNVFSNTLELLRWLQTRYLQLFAKGQGTENMDVEFTFSDTQTRIHTVRLSVMHVFLCHMDSDTKTCLRNCFENIHSAKRGRKSIMLTDCLREILGPKDNWFTWFVFHVPIAKGRGIIIDDQLNLASSAYAGINAKDSSDVKAPDDFDLNSLLSFLHVSSSSQLTVNSQLASSTLSMAQNTPTFIAANSSRSISNRLMNKNNQTYNLNTWYTKMDQLVPAVLKHIHSLYEYKYRENIQKICLELKHMLSFSSLRPLNSNCCMGREAGRSESVDKLEKNYLMIIREFIRLAREIENSSDSAILRVYLDAKKKEIKDYATCCKLRHLEICQNSLIETIKGERNLLTKTGTNIEFIKYPSFKATISGNA</sequence>
<dbReference type="EMBL" id="GDHF01023896">
    <property type="protein sequence ID" value="JAI28418.1"/>
    <property type="molecule type" value="Transcribed_RNA"/>
</dbReference>